<evidence type="ECO:0000256" key="7">
    <source>
        <dbReference type="ARBA" id="ARBA00034313"/>
    </source>
</evidence>
<evidence type="ECO:0000313" key="9">
    <source>
        <dbReference type="EMBL" id="QIW99256.1"/>
    </source>
</evidence>
<evidence type="ECO:0008006" key="11">
    <source>
        <dbReference type="Google" id="ProtNLM"/>
    </source>
</evidence>
<keyword evidence="3 8" id="KW-1133">Transmembrane helix</keyword>
<sequence>MSTQVSVPASAVLSGCFLSGAMMGLSLMAVPVLLETNTQAGHLVDQWFNLYQHGHHVAPAMSIATLAVYLWTAVDRRSKHKPWLVFLLAGLITFTMVPFTLTLMAPTNNALFKIEHDKNSMSLLPATLAEVQQLVIQWQRFHAVRSLFPLAGTIVGLTGTLNELKILK</sequence>
<dbReference type="EMBL" id="CP051141">
    <property type="protein sequence ID" value="QIW99256.1"/>
    <property type="molecule type" value="Genomic_DNA"/>
</dbReference>
<evidence type="ECO:0000256" key="2">
    <source>
        <dbReference type="ARBA" id="ARBA00022692"/>
    </source>
</evidence>
<keyword evidence="6 8" id="KW-0472">Membrane</keyword>
<comment type="similarity">
    <text evidence="7">Belongs to the anthrone oxygenase family.</text>
</comment>
<protein>
    <recommendedName>
        <fullName evidence="11">DUF1772 domain-containing protein</fullName>
    </recommendedName>
</protein>
<reference evidence="9 10" key="1">
    <citation type="journal article" date="2016" name="Sci. Rep.">
        <title>Peltaster fructicola genome reveals evolution from an invasive phytopathogen to an ectophytic parasite.</title>
        <authorList>
            <person name="Xu C."/>
            <person name="Chen H."/>
            <person name="Gleason M.L."/>
            <person name="Xu J.R."/>
            <person name="Liu H."/>
            <person name="Zhang R."/>
            <person name="Sun G."/>
        </authorList>
    </citation>
    <scope>NUCLEOTIDE SEQUENCE [LARGE SCALE GENOMIC DNA]</scope>
    <source>
        <strain evidence="9 10">LNHT1506</strain>
    </source>
</reference>
<dbReference type="PANTHER" id="PTHR35042:SF3">
    <property type="entry name" value="ANTHRONE OXYGENASE-RELATED"/>
    <property type="match status" value="1"/>
</dbReference>
<proteinExistence type="inferred from homology"/>
<evidence type="ECO:0000313" key="10">
    <source>
        <dbReference type="Proteomes" id="UP000503462"/>
    </source>
</evidence>
<evidence type="ECO:0000256" key="5">
    <source>
        <dbReference type="ARBA" id="ARBA00023033"/>
    </source>
</evidence>
<dbReference type="AlphaFoldDB" id="A0A6H0XWW2"/>
<evidence type="ECO:0000256" key="3">
    <source>
        <dbReference type="ARBA" id="ARBA00022989"/>
    </source>
</evidence>
<keyword evidence="10" id="KW-1185">Reference proteome</keyword>
<evidence type="ECO:0000256" key="4">
    <source>
        <dbReference type="ARBA" id="ARBA00023002"/>
    </source>
</evidence>
<dbReference type="Proteomes" id="UP000503462">
    <property type="component" value="Chromosome 3"/>
</dbReference>
<evidence type="ECO:0000256" key="1">
    <source>
        <dbReference type="ARBA" id="ARBA00004141"/>
    </source>
</evidence>
<dbReference type="OrthoDB" id="5954308at2759"/>
<dbReference type="InterPro" id="IPR013901">
    <property type="entry name" value="Anthrone_oxy"/>
</dbReference>
<evidence type="ECO:0000256" key="8">
    <source>
        <dbReference type="SAM" id="Phobius"/>
    </source>
</evidence>
<keyword evidence="2 8" id="KW-0812">Transmembrane</keyword>
<keyword evidence="4" id="KW-0560">Oxidoreductase</keyword>
<feature type="transmembrane region" description="Helical" evidence="8">
    <location>
        <begin position="54"/>
        <end position="71"/>
    </location>
</feature>
<dbReference type="PANTHER" id="PTHR35042">
    <property type="entry name" value="ANTHRONE OXYGENASE ENCC"/>
    <property type="match status" value="1"/>
</dbReference>
<dbReference type="GO" id="GO:0016020">
    <property type="term" value="C:membrane"/>
    <property type="evidence" value="ECO:0007669"/>
    <property type="project" value="UniProtKB-SubCell"/>
</dbReference>
<comment type="subcellular location">
    <subcellularLocation>
        <location evidence="1">Membrane</location>
        <topology evidence="1">Multi-pass membrane protein</topology>
    </subcellularLocation>
</comment>
<gene>
    <name evidence="9" type="ORF">AMS68_004774</name>
</gene>
<name>A0A6H0XWW2_9PEZI</name>
<feature type="transmembrane region" description="Helical" evidence="8">
    <location>
        <begin position="12"/>
        <end position="34"/>
    </location>
</feature>
<feature type="transmembrane region" description="Helical" evidence="8">
    <location>
        <begin position="83"/>
        <end position="105"/>
    </location>
</feature>
<keyword evidence="5" id="KW-0503">Monooxygenase</keyword>
<dbReference type="Pfam" id="PF08592">
    <property type="entry name" value="Anthrone_oxy"/>
    <property type="match status" value="1"/>
</dbReference>
<accession>A0A6H0XWW2</accession>
<dbReference type="GO" id="GO:0004497">
    <property type="term" value="F:monooxygenase activity"/>
    <property type="evidence" value="ECO:0007669"/>
    <property type="project" value="UniProtKB-KW"/>
</dbReference>
<organism evidence="9 10">
    <name type="scientific">Peltaster fructicola</name>
    <dbReference type="NCBI Taxonomy" id="286661"/>
    <lineage>
        <taxon>Eukaryota</taxon>
        <taxon>Fungi</taxon>
        <taxon>Dikarya</taxon>
        <taxon>Ascomycota</taxon>
        <taxon>Pezizomycotina</taxon>
        <taxon>Dothideomycetes</taxon>
        <taxon>Dothideomycetes incertae sedis</taxon>
        <taxon>Peltaster</taxon>
    </lineage>
</organism>
<evidence type="ECO:0000256" key="6">
    <source>
        <dbReference type="ARBA" id="ARBA00023136"/>
    </source>
</evidence>